<protein>
    <submittedName>
        <fullName evidence="14">Alkane 1-monooxygenase</fullName>
    </submittedName>
</protein>
<evidence type="ECO:0000259" key="13">
    <source>
        <dbReference type="Pfam" id="PF00487"/>
    </source>
</evidence>
<dbReference type="InterPro" id="IPR005804">
    <property type="entry name" value="FA_desaturase_dom"/>
</dbReference>
<dbReference type="GO" id="GO:0004497">
    <property type="term" value="F:monooxygenase activity"/>
    <property type="evidence" value="ECO:0007669"/>
    <property type="project" value="UniProtKB-KW"/>
</dbReference>
<evidence type="ECO:0000256" key="9">
    <source>
        <dbReference type="ARBA" id="ARBA00023004"/>
    </source>
</evidence>
<evidence type="ECO:0000256" key="12">
    <source>
        <dbReference type="SAM" id="Phobius"/>
    </source>
</evidence>
<proteinExistence type="inferred from homology"/>
<organism evidence="14 15">
    <name type="scientific">Pseudooceanicola nanhaiensis</name>
    <dbReference type="NCBI Taxonomy" id="375761"/>
    <lineage>
        <taxon>Bacteria</taxon>
        <taxon>Pseudomonadati</taxon>
        <taxon>Pseudomonadota</taxon>
        <taxon>Alphaproteobacteria</taxon>
        <taxon>Rhodobacterales</taxon>
        <taxon>Paracoccaceae</taxon>
        <taxon>Pseudooceanicola</taxon>
    </lineage>
</organism>
<dbReference type="Pfam" id="PF00487">
    <property type="entry name" value="FA_desaturase"/>
    <property type="match status" value="1"/>
</dbReference>
<keyword evidence="3" id="KW-1003">Cell membrane</keyword>
<evidence type="ECO:0000256" key="5">
    <source>
        <dbReference type="ARBA" id="ARBA00022692"/>
    </source>
</evidence>
<reference evidence="14" key="1">
    <citation type="journal article" date="2014" name="Int. J. Syst. Evol. Microbiol.">
        <title>Complete genome sequence of Corynebacterium casei LMG S-19264T (=DSM 44701T), isolated from a smear-ripened cheese.</title>
        <authorList>
            <consortium name="US DOE Joint Genome Institute (JGI-PGF)"/>
            <person name="Walter F."/>
            <person name="Albersmeier A."/>
            <person name="Kalinowski J."/>
            <person name="Ruckert C."/>
        </authorList>
    </citation>
    <scope>NUCLEOTIDE SEQUENCE</scope>
    <source>
        <strain evidence="14">CGMCC 1.6293</strain>
    </source>
</reference>
<evidence type="ECO:0000256" key="1">
    <source>
        <dbReference type="ARBA" id="ARBA00004429"/>
    </source>
</evidence>
<dbReference type="EMBL" id="BMLF01000001">
    <property type="protein sequence ID" value="GGL92184.1"/>
    <property type="molecule type" value="Genomic_DNA"/>
</dbReference>
<comment type="similarity">
    <text evidence="2">Belongs to the fatty acid desaturase type 1 family. AlkB subfamily.</text>
</comment>
<dbReference type="AlphaFoldDB" id="A0A917SS22"/>
<evidence type="ECO:0000256" key="2">
    <source>
        <dbReference type="ARBA" id="ARBA00010823"/>
    </source>
</evidence>
<evidence type="ECO:0000256" key="11">
    <source>
        <dbReference type="ARBA" id="ARBA00023136"/>
    </source>
</evidence>
<keyword evidence="8" id="KW-0560">Oxidoreductase</keyword>
<dbReference type="InterPro" id="IPR033885">
    <property type="entry name" value="AlkB/XylM"/>
</dbReference>
<feature type="transmembrane region" description="Helical" evidence="12">
    <location>
        <begin position="201"/>
        <end position="219"/>
    </location>
</feature>
<evidence type="ECO:0000256" key="4">
    <source>
        <dbReference type="ARBA" id="ARBA00022519"/>
    </source>
</evidence>
<dbReference type="CDD" id="cd03512">
    <property type="entry name" value="Alkane-hydroxylase"/>
    <property type="match status" value="1"/>
</dbReference>
<keyword evidence="10" id="KW-0503">Monooxygenase</keyword>
<keyword evidence="11 12" id="KW-0472">Membrane</keyword>
<evidence type="ECO:0000256" key="6">
    <source>
        <dbReference type="ARBA" id="ARBA00022723"/>
    </source>
</evidence>
<sequence length="355" mass="38794">MAAFTVASLMPLPLLLMAACLGGPWDWVALLYLTVFTAVMDKLVPRAWRNRNPQAEFPASKGLSQFLGIAHLWMMAAALYWIGGPTGADGMDAVVAGLAFATWFGQVGHPNAHELVHSPEREARKLGRLVYTSLLFGHHASAHPKVHHRHVATPLDPATARPGEGFWRYAPRAWIGSFRAGLAAERADLRRAGRPALANPYIGYVLGAAAMIALAWALAGGSGIVALLGMCGMAQAQVLLSDYVQHYGLERARLEDGRYEPVGPQHSWNSPHAMTGASMLNAPRHSDHHMHPMRPFPALQLDRDTMPILPYALPIMACIALVPRLWRRVMDRRLPDWAPDEVAPGYPGLYGDPAE</sequence>
<keyword evidence="6" id="KW-0479">Metal-binding</keyword>
<name>A0A917SS22_9RHOB</name>
<feature type="transmembrane region" description="Helical" evidence="12">
    <location>
        <begin position="66"/>
        <end position="83"/>
    </location>
</feature>
<evidence type="ECO:0000313" key="15">
    <source>
        <dbReference type="Proteomes" id="UP000649829"/>
    </source>
</evidence>
<dbReference type="RefSeq" id="WP_051630373.1">
    <property type="nucleotide sequence ID" value="NZ_BMLF01000001.1"/>
</dbReference>
<keyword evidence="5 12" id="KW-0812">Transmembrane</keyword>
<keyword evidence="9" id="KW-0408">Iron</keyword>
<keyword evidence="4" id="KW-0997">Cell inner membrane</keyword>
<reference evidence="14" key="2">
    <citation type="submission" date="2020-09" db="EMBL/GenBank/DDBJ databases">
        <authorList>
            <person name="Sun Q."/>
            <person name="Zhou Y."/>
        </authorList>
    </citation>
    <scope>NUCLEOTIDE SEQUENCE</scope>
    <source>
        <strain evidence="14">CGMCC 1.6293</strain>
    </source>
</reference>
<feature type="transmembrane region" description="Helical" evidence="12">
    <location>
        <begin position="308"/>
        <end position="326"/>
    </location>
</feature>
<evidence type="ECO:0000256" key="3">
    <source>
        <dbReference type="ARBA" id="ARBA00022475"/>
    </source>
</evidence>
<dbReference type="GO" id="GO:0046872">
    <property type="term" value="F:metal ion binding"/>
    <property type="evidence" value="ECO:0007669"/>
    <property type="project" value="UniProtKB-KW"/>
</dbReference>
<comment type="subcellular location">
    <subcellularLocation>
        <location evidence="1">Cell inner membrane</location>
        <topology evidence="1">Multi-pass membrane protein</topology>
    </subcellularLocation>
</comment>
<comment type="caution">
    <text evidence="14">The sequence shown here is derived from an EMBL/GenBank/DDBJ whole genome shotgun (WGS) entry which is preliminary data.</text>
</comment>
<dbReference type="Proteomes" id="UP000649829">
    <property type="component" value="Unassembled WGS sequence"/>
</dbReference>
<keyword evidence="15" id="KW-1185">Reference proteome</keyword>
<evidence type="ECO:0000256" key="8">
    <source>
        <dbReference type="ARBA" id="ARBA00023002"/>
    </source>
</evidence>
<dbReference type="PANTHER" id="PTHR38674:SF1">
    <property type="entry name" value="ALKANE 1-MONOOXYGENASE 1"/>
    <property type="match status" value="1"/>
</dbReference>
<gene>
    <name evidence="14" type="ORF">GCM10011534_12960</name>
</gene>
<dbReference type="PANTHER" id="PTHR38674">
    <property type="entry name" value="ALKANE 1-MONOOXYGENASE 1"/>
    <property type="match status" value="1"/>
</dbReference>
<dbReference type="GO" id="GO:0005886">
    <property type="term" value="C:plasma membrane"/>
    <property type="evidence" value="ECO:0007669"/>
    <property type="project" value="UniProtKB-SubCell"/>
</dbReference>
<accession>A0A917SS22</accession>
<feature type="domain" description="Fatty acid desaturase" evidence="13">
    <location>
        <begin position="94"/>
        <end position="302"/>
    </location>
</feature>
<evidence type="ECO:0000256" key="7">
    <source>
        <dbReference type="ARBA" id="ARBA00022989"/>
    </source>
</evidence>
<dbReference type="GO" id="GO:0006629">
    <property type="term" value="P:lipid metabolic process"/>
    <property type="evidence" value="ECO:0007669"/>
    <property type="project" value="InterPro"/>
</dbReference>
<keyword evidence="7 12" id="KW-1133">Transmembrane helix</keyword>
<evidence type="ECO:0000313" key="14">
    <source>
        <dbReference type="EMBL" id="GGL92184.1"/>
    </source>
</evidence>
<evidence type="ECO:0000256" key="10">
    <source>
        <dbReference type="ARBA" id="ARBA00023033"/>
    </source>
</evidence>